<accession>A0ACC8EQS5</accession>
<keyword evidence="2" id="KW-1185">Reference proteome</keyword>
<evidence type="ECO:0000313" key="2">
    <source>
        <dbReference type="Proteomes" id="UP000250078"/>
    </source>
</evidence>
<organism evidence="1 2">
    <name type="scientific">Cenococcum geophilum 1.58</name>
    <dbReference type="NCBI Taxonomy" id="794803"/>
    <lineage>
        <taxon>Eukaryota</taxon>
        <taxon>Fungi</taxon>
        <taxon>Dikarya</taxon>
        <taxon>Ascomycota</taxon>
        <taxon>Pezizomycotina</taxon>
        <taxon>Dothideomycetes</taxon>
        <taxon>Pleosporomycetidae</taxon>
        <taxon>Gloniales</taxon>
        <taxon>Gloniaceae</taxon>
        <taxon>Cenococcum</taxon>
    </lineage>
</organism>
<dbReference type="EMBL" id="KV748249">
    <property type="protein sequence ID" value="OCK88111.1"/>
    <property type="molecule type" value="Genomic_DNA"/>
</dbReference>
<name>A0ACC8EQS5_9PEZI</name>
<reference evidence="1 2" key="1">
    <citation type="journal article" date="2016" name="Nat. Commun.">
        <title>Ectomycorrhizal ecology is imprinted in the genome of the dominant symbiotic fungus Cenococcum geophilum.</title>
        <authorList>
            <consortium name="DOE Joint Genome Institute"/>
            <person name="Peter M."/>
            <person name="Kohler A."/>
            <person name="Ohm R.A."/>
            <person name="Kuo A."/>
            <person name="Krutzmann J."/>
            <person name="Morin E."/>
            <person name="Arend M."/>
            <person name="Barry K.W."/>
            <person name="Binder M."/>
            <person name="Choi C."/>
            <person name="Clum A."/>
            <person name="Copeland A."/>
            <person name="Grisel N."/>
            <person name="Haridas S."/>
            <person name="Kipfer T."/>
            <person name="LaButti K."/>
            <person name="Lindquist E."/>
            <person name="Lipzen A."/>
            <person name="Maire R."/>
            <person name="Meier B."/>
            <person name="Mihaltcheva S."/>
            <person name="Molinier V."/>
            <person name="Murat C."/>
            <person name="Poggeler S."/>
            <person name="Quandt C.A."/>
            <person name="Sperisen C."/>
            <person name="Tritt A."/>
            <person name="Tisserant E."/>
            <person name="Crous P.W."/>
            <person name="Henrissat B."/>
            <person name="Nehls U."/>
            <person name="Egli S."/>
            <person name="Spatafora J.W."/>
            <person name="Grigoriev I.V."/>
            <person name="Martin F.M."/>
        </authorList>
    </citation>
    <scope>NUCLEOTIDE SEQUENCE [LARGE SCALE GENOMIC DNA]</scope>
    <source>
        <strain evidence="1 2">1.58</strain>
    </source>
</reference>
<evidence type="ECO:0000313" key="1">
    <source>
        <dbReference type="EMBL" id="OCK88111.1"/>
    </source>
</evidence>
<sequence length="473" mass="51338">MASKDTSDVPSKEKLAELTTAANLQYSLKNYSTAADLFSEATELQAEINGEMAPENAELLYRYGRCLYKVAVAKSDVLGGKVAAEEKNGKSKKTKKNKAESSGSASKANGAEGLPSVTEESTHEQATDDKEEKTVENKPYFQLIGDENWDTDSESGDDAEGEASAEEGEDDDFANAYEILDVGRVLLSRQLESLSLESTDGSAQNKGKGKLKAPTEEPPEIRLIKERLADTHDLQAEISLENERFVDAISDSRAALELRKQLHPQESSLIAEGHYKLSLALEFASVTAVREAQREQDAGPGGKPEEAQVDMELREEAAVEMEAAITSLALRTKKEESELPNLSAEKKEEQQKSIADAKEMIEEMKQRLHDLRADPTKEANPLAALSESADPALFSGLLGSILGADPTAQKARIEEASKGANDLTNLVRHKKKPALAEEYKKESINGGGSGKRKLGADGDGRIEGKRAKTEEMQ</sequence>
<proteinExistence type="predicted"/>
<dbReference type="Proteomes" id="UP000250078">
    <property type="component" value="Unassembled WGS sequence"/>
</dbReference>
<gene>
    <name evidence="1" type="ORF">K441DRAFT_621878</name>
</gene>
<protein>
    <submittedName>
        <fullName evidence="1">Uncharacterized protein</fullName>
    </submittedName>
</protein>